<dbReference type="RefSeq" id="WP_070504046.1">
    <property type="nucleotide sequence ID" value="NZ_CAAKOC010000077.1"/>
</dbReference>
<evidence type="ECO:0000313" key="2">
    <source>
        <dbReference type="Proteomes" id="UP001260773"/>
    </source>
</evidence>
<name>A0AAW8RQU5_ENTAV</name>
<proteinExistence type="predicted"/>
<gene>
    <name evidence="1" type="ORF">P7D43_04510</name>
</gene>
<evidence type="ECO:0000313" key="1">
    <source>
        <dbReference type="EMBL" id="MDT2401625.1"/>
    </source>
</evidence>
<protein>
    <submittedName>
        <fullName evidence="1">Uncharacterized protein</fullName>
    </submittedName>
</protein>
<accession>A0AAW8RQU5</accession>
<comment type="caution">
    <text evidence="1">The sequence shown here is derived from an EMBL/GenBank/DDBJ whole genome shotgun (WGS) entry which is preliminary data.</text>
</comment>
<dbReference type="AlphaFoldDB" id="A0AAW8RQU5"/>
<dbReference type="EMBL" id="JARPWH010000009">
    <property type="protein sequence ID" value="MDT2401625.1"/>
    <property type="molecule type" value="Genomic_DNA"/>
</dbReference>
<reference evidence="1" key="1">
    <citation type="submission" date="2023-03" db="EMBL/GenBank/DDBJ databases">
        <authorList>
            <person name="Shen W."/>
            <person name="Cai J."/>
        </authorList>
    </citation>
    <scope>NUCLEOTIDE SEQUENCE</scope>
    <source>
        <strain evidence="1">P33-2</strain>
    </source>
</reference>
<organism evidence="1 2">
    <name type="scientific">Enterococcus avium</name>
    <name type="common">Streptococcus avium</name>
    <dbReference type="NCBI Taxonomy" id="33945"/>
    <lineage>
        <taxon>Bacteria</taxon>
        <taxon>Bacillati</taxon>
        <taxon>Bacillota</taxon>
        <taxon>Bacilli</taxon>
        <taxon>Lactobacillales</taxon>
        <taxon>Enterococcaceae</taxon>
        <taxon>Enterococcus</taxon>
    </lineage>
</organism>
<dbReference type="Proteomes" id="UP001260773">
    <property type="component" value="Unassembled WGS sequence"/>
</dbReference>
<sequence length="437" mass="51359">MNREGMDIYSKEAYFNWLTSEVDATKTDASETDASEAKKGGLTLQTIKDTMRTLEYRYHFQEKLNEKDDESVISLFSKTFVEITKRNTFLIKVFNDKEGRDDKLIASVFGDGKTLFLFEIRRILEKLILSYTSKKIIKNENRSARYGNFPTWNSKSNSLKHNVEFNQNLLDLVNDDEQFYGKYRIKYSHSYYDTKLFNDMYKKVSKIKAFNLGELKVPDNNRGQFLYNIFSGFEKRVYQGILTKIEQQQLPKNFNPLLKVSKKDSLELTEAIATQVFDEYLKLPEEMYFSSSDYILDSNEKKLSVYDFASHPVKLTEKRRKVLFRKAKLFSIFSEKISTSTSAEDKLNATKDYVKNLIFYNKICIKNDIQNEEPTTLDRNNLFKDFLVANPYVITNFVESDFSNQEHEKLLVSVDEFLTKKMPTSKEYEKNWISQII</sequence>